<accession>A0A914A7J5</accession>
<dbReference type="InterPro" id="IPR018378">
    <property type="entry name" value="C-type_lectin_CS"/>
</dbReference>
<keyword evidence="2" id="KW-1133">Transmembrane helix</keyword>
<dbReference type="Proteomes" id="UP000887568">
    <property type="component" value="Unplaced"/>
</dbReference>
<evidence type="ECO:0000256" key="1">
    <source>
        <dbReference type="ARBA" id="ARBA00023157"/>
    </source>
</evidence>
<dbReference type="InterPro" id="IPR050801">
    <property type="entry name" value="Ca-Dep_Lectins_ImmuneDev"/>
</dbReference>
<keyword evidence="2" id="KW-0812">Transmembrane</keyword>
<dbReference type="AlphaFoldDB" id="A0A914A7J5"/>
<keyword evidence="5" id="KW-1185">Reference proteome</keyword>
<evidence type="ECO:0000313" key="5">
    <source>
        <dbReference type="Proteomes" id="UP000887568"/>
    </source>
</evidence>
<feature type="domain" description="C-type lectin" evidence="3">
    <location>
        <begin position="41"/>
        <end position="161"/>
    </location>
</feature>
<evidence type="ECO:0000313" key="4">
    <source>
        <dbReference type="EnsemblMetazoa" id="XP_038059832.1"/>
    </source>
</evidence>
<dbReference type="SUPFAM" id="SSF56436">
    <property type="entry name" value="C-type lectin-like"/>
    <property type="match status" value="1"/>
</dbReference>
<dbReference type="CDD" id="cd00037">
    <property type="entry name" value="CLECT"/>
    <property type="match status" value="1"/>
</dbReference>
<dbReference type="OrthoDB" id="6133475at2759"/>
<dbReference type="InterPro" id="IPR016186">
    <property type="entry name" value="C-type_lectin-like/link_sf"/>
</dbReference>
<keyword evidence="2" id="KW-0472">Membrane</keyword>
<dbReference type="InterPro" id="IPR001304">
    <property type="entry name" value="C-type_lectin-like"/>
</dbReference>
<organism evidence="4 5">
    <name type="scientific">Patiria miniata</name>
    <name type="common">Bat star</name>
    <name type="synonym">Asterina miniata</name>
    <dbReference type="NCBI Taxonomy" id="46514"/>
    <lineage>
        <taxon>Eukaryota</taxon>
        <taxon>Metazoa</taxon>
        <taxon>Echinodermata</taxon>
        <taxon>Eleutherozoa</taxon>
        <taxon>Asterozoa</taxon>
        <taxon>Asteroidea</taxon>
        <taxon>Valvatacea</taxon>
        <taxon>Valvatida</taxon>
        <taxon>Asterinidae</taxon>
        <taxon>Patiria</taxon>
    </lineage>
</organism>
<dbReference type="OMA" id="ENAFMAT"/>
<feature type="transmembrane region" description="Helical" evidence="2">
    <location>
        <begin position="6"/>
        <end position="25"/>
    </location>
</feature>
<dbReference type="InterPro" id="IPR003609">
    <property type="entry name" value="Pan_app"/>
</dbReference>
<dbReference type="PANTHER" id="PTHR22801:SF63">
    <property type="entry name" value="C-TYPE LECTIN DOMAIN-CONTAINING PROTEIN"/>
    <property type="match status" value="1"/>
</dbReference>
<proteinExistence type="predicted"/>
<keyword evidence="1" id="KW-1015">Disulfide bond</keyword>
<name>A0A914A7J5_PATMI</name>
<dbReference type="Pfam" id="PF00024">
    <property type="entry name" value="PAN_1"/>
    <property type="match status" value="1"/>
</dbReference>
<sequence>MCGARVIPVLGVSFAFVVMICLDFCTLPSAVEECPPLWIPWGSSCYRLTGQGASWDEGQACCRDMGAVMAAPFTDEENAFMATTTKNAGLDWLWVGCKFIDRAWRCEGQEVGQAYSNWRPGEPGNKDGGSMPYTDYCAYVIPTSLDWNDSPCTERPKAMCVLRSPAHIRHQGFSRGNAQQQQLNWCLVDHVIREFVTKSASRCASACLKEPGCRSFNIKGTKQEQKLCQLNDAVRADSLEKFQEVSTQCVYYSA</sequence>
<dbReference type="GeneID" id="119730851"/>
<dbReference type="PROSITE" id="PS50041">
    <property type="entry name" value="C_TYPE_LECTIN_2"/>
    <property type="match status" value="1"/>
</dbReference>
<reference evidence="4" key="1">
    <citation type="submission" date="2022-11" db="UniProtKB">
        <authorList>
            <consortium name="EnsemblMetazoa"/>
        </authorList>
    </citation>
    <scope>IDENTIFICATION</scope>
</reference>
<dbReference type="PANTHER" id="PTHR22801">
    <property type="entry name" value="LITHOSTATHINE"/>
    <property type="match status" value="1"/>
</dbReference>
<dbReference type="EnsemblMetazoa" id="XM_038203904.1">
    <property type="protein sequence ID" value="XP_038059832.1"/>
    <property type="gene ID" value="LOC119730851"/>
</dbReference>
<dbReference type="Pfam" id="PF00059">
    <property type="entry name" value="Lectin_C"/>
    <property type="match status" value="1"/>
</dbReference>
<dbReference type="PROSITE" id="PS00615">
    <property type="entry name" value="C_TYPE_LECTIN_1"/>
    <property type="match status" value="1"/>
</dbReference>
<dbReference type="Gene3D" id="3.10.100.10">
    <property type="entry name" value="Mannose-Binding Protein A, subunit A"/>
    <property type="match status" value="1"/>
</dbReference>
<dbReference type="SMART" id="SM00034">
    <property type="entry name" value="CLECT"/>
    <property type="match status" value="1"/>
</dbReference>
<evidence type="ECO:0000256" key="2">
    <source>
        <dbReference type="SAM" id="Phobius"/>
    </source>
</evidence>
<evidence type="ECO:0000259" key="3">
    <source>
        <dbReference type="PROSITE" id="PS50041"/>
    </source>
</evidence>
<dbReference type="RefSeq" id="XP_038059832.1">
    <property type="nucleotide sequence ID" value="XM_038203904.1"/>
</dbReference>
<dbReference type="InterPro" id="IPR016187">
    <property type="entry name" value="CTDL_fold"/>
</dbReference>
<protein>
    <recommendedName>
        <fullName evidence="3">C-type lectin domain-containing protein</fullName>
    </recommendedName>
</protein>